<evidence type="ECO:0000313" key="1">
    <source>
        <dbReference type="EMBL" id="MBZ0155623.1"/>
    </source>
</evidence>
<dbReference type="InterPro" id="IPR016155">
    <property type="entry name" value="Mopterin_synth/thiamin_S_b"/>
</dbReference>
<dbReference type="InterPro" id="IPR010035">
    <property type="entry name" value="Thi_S"/>
</dbReference>
<dbReference type="Pfam" id="PF02597">
    <property type="entry name" value="ThiS"/>
    <property type="match status" value="1"/>
</dbReference>
<evidence type="ECO:0000313" key="2">
    <source>
        <dbReference type="Proteomes" id="UP000705867"/>
    </source>
</evidence>
<gene>
    <name evidence="1" type="primary">thiS</name>
    <name evidence="1" type="ORF">K8I29_05320</name>
</gene>
<comment type="caution">
    <text evidence="1">The sequence shown here is derived from an EMBL/GenBank/DDBJ whole genome shotgun (WGS) entry which is preliminary data.</text>
</comment>
<dbReference type="Proteomes" id="UP000705867">
    <property type="component" value="Unassembled WGS sequence"/>
</dbReference>
<accession>A0A953J3J3</accession>
<protein>
    <submittedName>
        <fullName evidence="1">Sulfur carrier protein ThiS</fullName>
    </submittedName>
</protein>
<proteinExistence type="predicted"/>
<reference evidence="1" key="1">
    <citation type="journal article" date="2021" name="bioRxiv">
        <title>Unraveling nitrogen, sulfur and carbon metabolic pathways and microbial community transcriptional responses to substrate deprivation and toxicity stresses in a bioreactor mimicking anoxic brackish coastal sediment conditions.</title>
        <authorList>
            <person name="Martins P.D."/>
            <person name="Echeveste M.J."/>
            <person name="Arshad A."/>
            <person name="Kurth J."/>
            <person name="Ouboter H."/>
            <person name="Jetten M.S.M."/>
            <person name="Welte C.U."/>
        </authorList>
    </citation>
    <scope>NUCLEOTIDE SEQUENCE</scope>
    <source>
        <strain evidence="1">MAG_39</strain>
    </source>
</reference>
<dbReference type="NCBIfam" id="TIGR01683">
    <property type="entry name" value="thiS"/>
    <property type="match status" value="1"/>
</dbReference>
<name>A0A953J3J3_9BACT</name>
<dbReference type="InterPro" id="IPR003749">
    <property type="entry name" value="ThiS/MoaD-like"/>
</dbReference>
<dbReference type="EMBL" id="JAIOIV010000040">
    <property type="protein sequence ID" value="MBZ0155623.1"/>
    <property type="molecule type" value="Genomic_DNA"/>
</dbReference>
<organism evidence="1 2">
    <name type="scientific">Candidatus Nitrobium versatile</name>
    <dbReference type="NCBI Taxonomy" id="2884831"/>
    <lineage>
        <taxon>Bacteria</taxon>
        <taxon>Pseudomonadati</taxon>
        <taxon>Nitrospirota</taxon>
        <taxon>Nitrospiria</taxon>
        <taxon>Nitrospirales</taxon>
        <taxon>Nitrospiraceae</taxon>
        <taxon>Candidatus Nitrobium</taxon>
    </lineage>
</organism>
<dbReference type="Gene3D" id="3.10.20.30">
    <property type="match status" value="1"/>
</dbReference>
<dbReference type="InterPro" id="IPR012675">
    <property type="entry name" value="Beta-grasp_dom_sf"/>
</dbReference>
<sequence>MRITLNGEPYEAKGTNVAQLLDELKIAPGRVAVEVNLSIIKKTEYESCLLREGDTVEVVNFVGGG</sequence>
<dbReference type="AlphaFoldDB" id="A0A953J3J3"/>
<dbReference type="PANTHER" id="PTHR34472">
    <property type="entry name" value="SULFUR CARRIER PROTEIN THIS"/>
    <property type="match status" value="1"/>
</dbReference>
<dbReference type="CDD" id="cd00565">
    <property type="entry name" value="Ubl_ThiS"/>
    <property type="match status" value="1"/>
</dbReference>
<dbReference type="PANTHER" id="PTHR34472:SF1">
    <property type="entry name" value="SULFUR CARRIER PROTEIN THIS"/>
    <property type="match status" value="1"/>
</dbReference>
<dbReference type="SUPFAM" id="SSF54285">
    <property type="entry name" value="MoaD/ThiS"/>
    <property type="match status" value="1"/>
</dbReference>
<reference evidence="1" key="2">
    <citation type="submission" date="2021-08" db="EMBL/GenBank/DDBJ databases">
        <authorList>
            <person name="Dalcin Martins P."/>
        </authorList>
    </citation>
    <scope>NUCLEOTIDE SEQUENCE</scope>
    <source>
        <strain evidence="1">MAG_39</strain>
    </source>
</reference>